<reference evidence="7 8" key="1">
    <citation type="journal article" date="2018" name="Nat. Biotechnol.">
        <title>A standardized bacterial taxonomy based on genome phylogeny substantially revises the tree of life.</title>
        <authorList>
            <person name="Parks D.H."/>
            <person name="Chuvochina M."/>
            <person name="Waite D.W."/>
            <person name="Rinke C."/>
            <person name="Skarshewski A."/>
            <person name="Chaumeil P.A."/>
            <person name="Hugenholtz P."/>
        </authorList>
    </citation>
    <scope>NUCLEOTIDE SEQUENCE [LARGE SCALE GENOMIC DNA]</scope>
    <source>
        <strain evidence="7">UBA9375</strain>
    </source>
</reference>
<dbReference type="SUPFAM" id="SSF56112">
    <property type="entry name" value="Protein kinase-like (PK-like)"/>
    <property type="match status" value="1"/>
</dbReference>
<feature type="binding site" evidence="5">
    <location>
        <position position="136"/>
    </location>
    <ligand>
        <name>ATP</name>
        <dbReference type="ChEBI" id="CHEBI:30616"/>
    </ligand>
</feature>
<dbReference type="GO" id="GO:0005524">
    <property type="term" value="F:ATP binding"/>
    <property type="evidence" value="ECO:0007669"/>
    <property type="project" value="UniProtKB-UniRule"/>
</dbReference>
<proteinExistence type="predicted"/>
<organism evidence="7 8">
    <name type="scientific">Gimesia maris</name>
    <dbReference type="NCBI Taxonomy" id="122"/>
    <lineage>
        <taxon>Bacteria</taxon>
        <taxon>Pseudomonadati</taxon>
        <taxon>Planctomycetota</taxon>
        <taxon>Planctomycetia</taxon>
        <taxon>Planctomycetales</taxon>
        <taxon>Planctomycetaceae</taxon>
        <taxon>Gimesia</taxon>
    </lineage>
</organism>
<dbReference type="PROSITE" id="PS50011">
    <property type="entry name" value="PROTEIN_KINASE_DOM"/>
    <property type="match status" value="1"/>
</dbReference>
<dbReference type="InterPro" id="IPR017441">
    <property type="entry name" value="Protein_kinase_ATP_BS"/>
</dbReference>
<keyword evidence="4 5" id="KW-0067">ATP-binding</keyword>
<evidence type="ECO:0000313" key="8">
    <source>
        <dbReference type="Proteomes" id="UP000263642"/>
    </source>
</evidence>
<evidence type="ECO:0000256" key="3">
    <source>
        <dbReference type="ARBA" id="ARBA00022777"/>
    </source>
</evidence>
<dbReference type="Gene3D" id="1.10.510.10">
    <property type="entry name" value="Transferase(Phosphotransferase) domain 1"/>
    <property type="match status" value="1"/>
</dbReference>
<feature type="domain" description="Protein kinase" evidence="6">
    <location>
        <begin position="107"/>
        <end position="372"/>
    </location>
</feature>
<dbReference type="PANTHER" id="PTHR43289:SF34">
    <property type="entry name" value="SERINE_THREONINE-PROTEIN KINASE YBDM-RELATED"/>
    <property type="match status" value="1"/>
</dbReference>
<dbReference type="PANTHER" id="PTHR43289">
    <property type="entry name" value="MITOGEN-ACTIVATED PROTEIN KINASE KINASE KINASE 20-RELATED"/>
    <property type="match status" value="1"/>
</dbReference>
<evidence type="ECO:0000313" key="7">
    <source>
        <dbReference type="EMBL" id="HCO22384.1"/>
    </source>
</evidence>
<dbReference type="GO" id="GO:0004674">
    <property type="term" value="F:protein serine/threonine kinase activity"/>
    <property type="evidence" value="ECO:0007669"/>
    <property type="project" value="TreeGrafter"/>
</dbReference>
<dbReference type="Proteomes" id="UP000263642">
    <property type="component" value="Unassembled WGS sequence"/>
</dbReference>
<keyword evidence="2 5" id="KW-0547">Nucleotide-binding</keyword>
<keyword evidence="1" id="KW-0808">Transferase</keyword>
<dbReference type="Pfam" id="PF00069">
    <property type="entry name" value="Pkinase"/>
    <property type="match status" value="1"/>
</dbReference>
<sequence>MITTTQCPTDDILRRYAIGDFTDEEGDSIEAHLSECSSCEDILAGFDQTSDSLVRHLPLTGHQDRNVESSGWLKRLMTGPNHVGRTAANIDQESLISNEPQGNFGAYELCGILGQGGMGVVYEARHLQLGKPVAIKVVSPKLIAADDAQRRFDREIQVLGALRHPGIVSATDAGRISGAAYLVMERIDGIDLARLVRRTGPLSIPEACEIGRQIALALAAAHEAQAIHRDVKPSNVMIDREGQVKLLDFGLAHLADSMGSRQETSLGRLLGTLNYMAPEQAEGKPVSPSVDLYGLGATLFFLLIGRPPKSGDQEQTFFAQIRAVTESTAPRLNKIRSDVPEALSDLVASLLENDPEQRFSGAVEAATALEQLTSADSAALNQLVESAEISPSRHEDRDAVVQSLSELLGSESAEVLPTVTEPERSRVSGMWKIATAFAGLGALIALGIMLKNEPHVVSKEEDVTALYRGETEAVWQKRFQAETDPLAKIEAGTALIKLSESLSTEDRIERVVEIGGTLIENGWGDAADSYFSYSSHTGRSERLSPQRWSTASYPELDKKWSGFVDVAETSCESLDLVFVARSLAAAIQNSTDAEAIFAAELLDGLTEKITSEESSAGETVLRIRVDEESQLQLHLSLIQSSYFPFASPAIQQDFAEYYAAVGEGIIAKDVADESYRAYLEVREWFQRCLDQKIPVPTDLKARVAQNMLFARPSDAIDEIFQKRWTNDGEYPYSGGMMKVAREGRYANWDAWLPYLDEWLKSHPEQNEQSRLMLSTLNVALRLYQKTDDWPIDSIAKQLTQRAERHDPNGGGISTHDLLSYIVLAGGELPESHRTFLDAEISSLPSPLRELEKGLGLEIDKWLNHEDGWHDTKSWYREFEGLLLTYPVATTGVLYRIFSKYESDEVHPMRLREKLVWLSGRGNGDNSPPPMEPLLLLAIATELTGESQAQDERIAELFTEPHPSRIFARHIRDAVEYPCELSEVTLKWLRQMRERSVSEKLIAELDKLLPGDVRDRAEFIENYPDSLVAVLKLYNEKTRDERTTLFDPPIPELNINQLTEAFRSAAQKYRKLGNNALADALQETAESGELAEGLEMFGVTGTKQNKRGELSFRQFLPGLTFDTGPKSCQMVYLSDVELRYSRDGWSSPDWGEVHAPLTGEWQLKSVTANGEELDDKAFQTWKTEHQPWTRIAIRNNDRFSLTGETDEVEFDLELDYKMPAAEFQLSQEEKVRHRGHFMTNAFIDFTQLSLTLNPDGGSTIESYDTKESNAVHLSYERGDQSIR</sequence>
<evidence type="ECO:0000256" key="1">
    <source>
        <dbReference type="ARBA" id="ARBA00022679"/>
    </source>
</evidence>
<dbReference type="EMBL" id="DQAY01000029">
    <property type="protein sequence ID" value="HCO22384.1"/>
    <property type="molecule type" value="Genomic_DNA"/>
</dbReference>
<keyword evidence="3" id="KW-0418">Kinase</keyword>
<dbReference type="InterPro" id="IPR011009">
    <property type="entry name" value="Kinase-like_dom_sf"/>
</dbReference>
<protein>
    <recommendedName>
        <fullName evidence="6">Protein kinase domain-containing protein</fullName>
    </recommendedName>
</protein>
<dbReference type="SMART" id="SM00220">
    <property type="entry name" value="S_TKc"/>
    <property type="match status" value="1"/>
</dbReference>
<gene>
    <name evidence="7" type="ORF">DIT97_04720</name>
</gene>
<evidence type="ECO:0000256" key="4">
    <source>
        <dbReference type="ARBA" id="ARBA00022840"/>
    </source>
</evidence>
<name>A0A3D3R0L7_9PLAN</name>
<dbReference type="PROSITE" id="PS00107">
    <property type="entry name" value="PROTEIN_KINASE_ATP"/>
    <property type="match status" value="1"/>
</dbReference>
<evidence type="ECO:0000256" key="5">
    <source>
        <dbReference type="PROSITE-ProRule" id="PRU10141"/>
    </source>
</evidence>
<evidence type="ECO:0000256" key="2">
    <source>
        <dbReference type="ARBA" id="ARBA00022741"/>
    </source>
</evidence>
<comment type="caution">
    <text evidence="7">The sequence shown here is derived from an EMBL/GenBank/DDBJ whole genome shotgun (WGS) entry which is preliminary data.</text>
</comment>
<evidence type="ECO:0000259" key="6">
    <source>
        <dbReference type="PROSITE" id="PS50011"/>
    </source>
</evidence>
<accession>A0A3D3R0L7</accession>
<dbReference type="CDD" id="cd14014">
    <property type="entry name" value="STKc_PknB_like"/>
    <property type="match status" value="1"/>
</dbReference>
<dbReference type="InterPro" id="IPR000719">
    <property type="entry name" value="Prot_kinase_dom"/>
</dbReference>
<dbReference type="Gene3D" id="3.30.200.20">
    <property type="entry name" value="Phosphorylase Kinase, domain 1"/>
    <property type="match status" value="1"/>
</dbReference>